<organism evidence="1 2">
    <name type="scientific">Stenotrophomonas lacuserhaii</name>
    <dbReference type="NCBI Taxonomy" id="2760084"/>
    <lineage>
        <taxon>Bacteria</taxon>
        <taxon>Pseudomonadati</taxon>
        <taxon>Pseudomonadota</taxon>
        <taxon>Gammaproteobacteria</taxon>
        <taxon>Lysobacterales</taxon>
        <taxon>Lysobacteraceae</taxon>
        <taxon>Stenotrophomonas</taxon>
    </lineage>
</organism>
<dbReference type="AlphaFoldDB" id="A0A8X8FQ40"/>
<accession>A0A8X8FQ40</accession>
<gene>
    <name evidence="1" type="ORF">H9654_02915</name>
</gene>
<dbReference type="EMBL" id="JACSQS010000001">
    <property type="protein sequence ID" value="MBD7953147.1"/>
    <property type="molecule type" value="Genomic_DNA"/>
</dbReference>
<proteinExistence type="predicted"/>
<comment type="caution">
    <text evidence="1">The sequence shown here is derived from an EMBL/GenBank/DDBJ whole genome shotgun (WGS) entry which is preliminary data.</text>
</comment>
<keyword evidence="2" id="KW-1185">Reference proteome</keyword>
<evidence type="ECO:0000313" key="2">
    <source>
        <dbReference type="Proteomes" id="UP000636938"/>
    </source>
</evidence>
<sequence length="161" mass="17829">MHGDDSLLFRTHVANRDNVIFPWSLSIVDCFFISNAFKALADAELESVALLRLSADGTEAEPIDIRDAYDLYDVDTFAGGSEVVLLHQPTSSACYWDPHERFVVVVGPKAFLDAARPYPADIEKHFYVEAMSHSSACSDVDSPEAVYTALCRQRAPRSSNL</sequence>
<name>A0A8X8FQ40_9GAMM</name>
<reference evidence="1 2" key="1">
    <citation type="submission" date="2020-08" db="EMBL/GenBank/DDBJ databases">
        <title>A Genomic Blueprint of the Chicken Gut Microbiome.</title>
        <authorList>
            <person name="Gilroy R."/>
            <person name="Ravi A."/>
            <person name="Getino M."/>
            <person name="Pursley I."/>
            <person name="Horton D.L."/>
            <person name="Alikhan N.-F."/>
            <person name="Baker D."/>
            <person name="Gharbi K."/>
            <person name="Hall N."/>
            <person name="Watson M."/>
            <person name="Adriaenssens E.M."/>
            <person name="Foster-Nyarko E."/>
            <person name="Jarju S."/>
            <person name="Secka A."/>
            <person name="Antonio M."/>
            <person name="Oren A."/>
            <person name="Chaudhuri R."/>
            <person name="La Ragione R.M."/>
            <person name="Hildebrand F."/>
            <person name="Pallen M.J."/>
        </authorList>
    </citation>
    <scope>NUCLEOTIDE SEQUENCE [LARGE SCALE GENOMIC DNA]</scope>
    <source>
        <strain evidence="1 2">Sa5BUN4</strain>
    </source>
</reference>
<dbReference type="RefSeq" id="WP_191768830.1">
    <property type="nucleotide sequence ID" value="NZ_JACSQS010000001.1"/>
</dbReference>
<evidence type="ECO:0000313" key="1">
    <source>
        <dbReference type="EMBL" id="MBD7953147.1"/>
    </source>
</evidence>
<dbReference type="Proteomes" id="UP000636938">
    <property type="component" value="Unassembled WGS sequence"/>
</dbReference>
<protein>
    <submittedName>
        <fullName evidence="1">Uncharacterized protein</fullName>
    </submittedName>
</protein>